<name>A0A1G6K367_9BURK</name>
<protein>
    <recommendedName>
        <fullName evidence="3">DNA transfer protein p32</fullName>
    </recommendedName>
</protein>
<organism evidence="1 2">
    <name type="scientific">Paraburkholderia lycopersici</name>
    <dbReference type="NCBI Taxonomy" id="416944"/>
    <lineage>
        <taxon>Bacteria</taxon>
        <taxon>Pseudomonadati</taxon>
        <taxon>Pseudomonadota</taxon>
        <taxon>Betaproteobacteria</taxon>
        <taxon>Burkholderiales</taxon>
        <taxon>Burkholderiaceae</taxon>
        <taxon>Paraburkholderia</taxon>
    </lineage>
</organism>
<dbReference type="OrthoDB" id="8974596at2"/>
<dbReference type="AlphaFoldDB" id="A0A1G6K367"/>
<accession>A0A1G6K367</accession>
<gene>
    <name evidence="1" type="ORF">SAMN05421548_10584</name>
</gene>
<dbReference type="STRING" id="416944.SAMN05421548_10584"/>
<sequence length="302" mass="29927">MSFGITAAVVGGVGSIVGGVIGGNASKSAAETQANAANYAADLQKQAIDQERQDLQPFTNLGTSSINPLLSALGYNVTQNDDGTYTFNGTNASNPLQQTFNYAGFTAPTAAEAAATPGYQFTLQNGLKAAQNSASARGLGSSGAALKGASAYATGLADSTYNDVYNRDLSTYTTNRNNAANNFATNYSSASDNANRLLGLVNLGQNSAAMQGATGVSGSNSVANTLTSGAAAQAAGTVGSANAITGGLSSALNGGTNALLLNSLLGKGATATDAWGSSYGAVNANNPSGYNIGSNQYGFTAG</sequence>
<dbReference type="Proteomes" id="UP000198908">
    <property type="component" value="Unassembled WGS sequence"/>
</dbReference>
<keyword evidence="2" id="KW-1185">Reference proteome</keyword>
<dbReference type="RefSeq" id="WP_091996151.1">
    <property type="nucleotide sequence ID" value="NZ_FMYQ01000005.1"/>
</dbReference>
<evidence type="ECO:0000313" key="1">
    <source>
        <dbReference type="EMBL" id="SDC25450.1"/>
    </source>
</evidence>
<evidence type="ECO:0008006" key="3">
    <source>
        <dbReference type="Google" id="ProtNLM"/>
    </source>
</evidence>
<evidence type="ECO:0000313" key="2">
    <source>
        <dbReference type="Proteomes" id="UP000198908"/>
    </source>
</evidence>
<proteinExistence type="predicted"/>
<dbReference type="EMBL" id="FMYQ01000005">
    <property type="protein sequence ID" value="SDC25450.1"/>
    <property type="molecule type" value="Genomic_DNA"/>
</dbReference>
<reference evidence="2" key="1">
    <citation type="submission" date="2016-09" db="EMBL/GenBank/DDBJ databases">
        <authorList>
            <person name="Varghese N."/>
            <person name="Submissions S."/>
        </authorList>
    </citation>
    <scope>NUCLEOTIDE SEQUENCE [LARGE SCALE GENOMIC DNA]</scope>
    <source>
        <strain evidence="2">TNe-862</strain>
    </source>
</reference>